<dbReference type="EMBL" id="AUZI01000011">
    <property type="protein sequence ID" value="KID49675.1"/>
    <property type="molecule type" value="Genomic_DNA"/>
</dbReference>
<organism evidence="1 2">
    <name type="scientific">Fusobacterium necrophorum subsp. funduliforme B35</name>
    <dbReference type="NCBI Taxonomy" id="1226633"/>
    <lineage>
        <taxon>Bacteria</taxon>
        <taxon>Fusobacteriati</taxon>
        <taxon>Fusobacteriota</taxon>
        <taxon>Fusobacteriia</taxon>
        <taxon>Fusobacteriales</taxon>
        <taxon>Fusobacteriaceae</taxon>
        <taxon>Fusobacterium</taxon>
    </lineage>
</organism>
<proteinExistence type="predicted"/>
<dbReference type="AlphaFoldDB" id="A0A0B4ERN7"/>
<sequence>MDLYIQENGTKLSKEKIILSYPMKKELKN</sequence>
<dbReference type="Proteomes" id="UP000031184">
    <property type="component" value="Unassembled WGS sequence"/>
</dbReference>
<gene>
    <name evidence="1" type="ORF">C095_02560</name>
</gene>
<evidence type="ECO:0000313" key="2">
    <source>
        <dbReference type="Proteomes" id="UP000031184"/>
    </source>
</evidence>
<comment type="caution">
    <text evidence="1">The sequence shown here is derived from an EMBL/GenBank/DDBJ whole genome shotgun (WGS) entry which is preliminary data.</text>
</comment>
<accession>A0A0B4ERN7</accession>
<protein>
    <submittedName>
        <fullName evidence="1">Uncharacterized protein</fullName>
    </submittedName>
</protein>
<reference evidence="1 2" key="1">
    <citation type="submission" date="2013-08" db="EMBL/GenBank/DDBJ databases">
        <title>An opportunistic ruminal bacterium that causes liver abscesses in cattle.</title>
        <authorList>
            <person name="Benahmed F.H."/>
            <person name="Rasmussen M."/>
            <person name="Harbottle H."/>
            <person name="Soppet D."/>
            <person name="Nagaraja T.G."/>
            <person name="Davidson M."/>
        </authorList>
    </citation>
    <scope>NUCLEOTIDE SEQUENCE [LARGE SCALE GENOMIC DNA]</scope>
    <source>
        <strain evidence="1 2">B35</strain>
    </source>
</reference>
<name>A0A0B4ERN7_9FUSO</name>
<evidence type="ECO:0000313" key="1">
    <source>
        <dbReference type="EMBL" id="KID49675.1"/>
    </source>
</evidence>
<dbReference type="PATRIC" id="fig|1226633.4.peg.509"/>